<sequence length="324" mass="36584">MGALAASTVFSNIPAHAVPALPGPRVPTGAKLRGLNHVGSFEQDYQDTIWGGFWRTWDWSNWIRPQMEDIAKVANSVRFWGNTLPIADGSVSLDEYLGRWEQVLNLARELGLYVYPCGGDLRHWGDFSWKQSTQTYAVWSQLLAEYNNVIGVDITNEASDTLQSEPSRYSYRESEPADRLLEKLSDLVRRQGIPVTHSRSIRQKAGWTSAYFTDYLADFLDFHVYYPAAANDSADAYRQPWGEGKELIIGEFGKDTEVPSSVRTDYYDKIRAMCVSDSRCKGAFAWSAWDLGPAEPTQWGLFDGHRQLRSDIGDAFLSFPTKDP</sequence>
<gene>
    <name evidence="1" type="ORF">MCHLDSM_04675</name>
</gene>
<dbReference type="Proteomes" id="UP000036513">
    <property type="component" value="Unassembled WGS sequence"/>
</dbReference>
<accession>A0A0J6YE91</accession>
<dbReference type="AlphaFoldDB" id="A0A0J6YE91"/>
<name>A0A0J6YE91_9MYCO</name>
<comment type="caution">
    <text evidence="1">The sequence shown here is derived from an EMBL/GenBank/DDBJ whole genome shotgun (WGS) entry which is preliminary data.</text>
</comment>
<keyword evidence="2" id="KW-1185">Reference proteome</keyword>
<keyword evidence="1" id="KW-0378">Hydrolase</keyword>
<dbReference type="EMBL" id="JYNL01000060">
    <property type="protein sequence ID" value="KMO71146.1"/>
    <property type="molecule type" value="Genomic_DNA"/>
</dbReference>
<protein>
    <submittedName>
        <fullName evidence="1">Cellulase (Glycosyl hydrolase family 5)</fullName>
    </submittedName>
</protein>
<dbReference type="STRING" id="37916.MCHLDSM_04675"/>
<dbReference type="PATRIC" id="fig|37916.4.peg.4676"/>
<organism evidence="1 2">
    <name type="scientific">Mycolicibacterium chlorophenolicum</name>
    <dbReference type="NCBI Taxonomy" id="37916"/>
    <lineage>
        <taxon>Bacteria</taxon>
        <taxon>Bacillati</taxon>
        <taxon>Actinomycetota</taxon>
        <taxon>Actinomycetes</taxon>
        <taxon>Mycobacteriales</taxon>
        <taxon>Mycobacteriaceae</taxon>
        <taxon>Mycolicibacterium</taxon>
    </lineage>
</organism>
<dbReference type="GO" id="GO:0016787">
    <property type="term" value="F:hydrolase activity"/>
    <property type="evidence" value="ECO:0007669"/>
    <property type="project" value="UniProtKB-KW"/>
</dbReference>
<dbReference type="SUPFAM" id="SSF51445">
    <property type="entry name" value="(Trans)glycosidases"/>
    <property type="match status" value="1"/>
</dbReference>
<reference evidence="1 2" key="1">
    <citation type="journal article" date="2015" name="Genome Biol. Evol.">
        <title>Characterization of Three Mycobacterium spp. with Potential Use in Bioremediation by Genome Sequencing and Comparative Genomics.</title>
        <authorList>
            <person name="Das S."/>
            <person name="Pettersson B.M."/>
            <person name="Behra P.R."/>
            <person name="Ramesh M."/>
            <person name="Dasgupta S."/>
            <person name="Bhattacharya A."/>
            <person name="Kirsebom L.A."/>
        </authorList>
    </citation>
    <scope>NUCLEOTIDE SEQUENCE [LARGE SCALE GENOMIC DNA]</scope>
    <source>
        <strain evidence="1 2">DSM 43826</strain>
    </source>
</reference>
<proteinExistence type="predicted"/>
<evidence type="ECO:0000313" key="2">
    <source>
        <dbReference type="Proteomes" id="UP000036513"/>
    </source>
</evidence>
<evidence type="ECO:0000313" key="1">
    <source>
        <dbReference type="EMBL" id="KMO71146.1"/>
    </source>
</evidence>
<dbReference type="Gene3D" id="3.20.20.80">
    <property type="entry name" value="Glycosidases"/>
    <property type="match status" value="1"/>
</dbReference>
<dbReference type="InterPro" id="IPR017853">
    <property type="entry name" value="GH"/>
</dbReference>